<sequence>MTIGVSVVGAGFWAREMHLPALARLPGVKITSVVATTEESARRAAEPYGARALTDIAQAAADPGTDVLDIVAPPDVHLLAVESAASHGKHAICIKPLARDLDEADRMLAAVRQAGTRLFYAENVPFIPALHEAKKVVDAGGIGDVFRVKACEGIGEPHSDWFYDPARSGGGAILDMAVHSLEFCRFFAGAPITGVYAEAGTFVHNGRTGVEDTAVLTLRFANGVIGQCEDSWSLVGAMDSRFEVYGTRGRILVDNLHRQPLQVVTGTKGWSYPMPIEGLVADGHLAMLGHFLDCLRTGAPSLSDGQVGRDVLAVVDAAYRSVTSGQKETVR</sequence>
<dbReference type="InterPro" id="IPR036291">
    <property type="entry name" value="NAD(P)-bd_dom_sf"/>
</dbReference>
<evidence type="ECO:0000313" key="6">
    <source>
        <dbReference type="Proteomes" id="UP000198362"/>
    </source>
</evidence>
<evidence type="ECO:0000256" key="2">
    <source>
        <dbReference type="ARBA" id="ARBA00023002"/>
    </source>
</evidence>
<evidence type="ECO:0000259" key="3">
    <source>
        <dbReference type="Pfam" id="PF01408"/>
    </source>
</evidence>
<dbReference type="PANTHER" id="PTHR42840:SF3">
    <property type="entry name" value="BINDING ROSSMANN FOLD OXIDOREDUCTASE, PUTATIVE (AFU_ORTHOLOGUE AFUA_2G10240)-RELATED"/>
    <property type="match status" value="1"/>
</dbReference>
<dbReference type="RefSeq" id="WP_089253342.1">
    <property type="nucleotide sequence ID" value="NZ_FZPH01000012.1"/>
</dbReference>
<feature type="domain" description="Gfo/Idh/MocA-like oxidoreductase N-terminal" evidence="3">
    <location>
        <begin position="4"/>
        <end position="120"/>
    </location>
</feature>
<comment type="similarity">
    <text evidence="1">Belongs to the Gfo/Idh/MocA family.</text>
</comment>
<dbReference type="Gene3D" id="3.40.50.720">
    <property type="entry name" value="NAD(P)-binding Rossmann-like Domain"/>
    <property type="match status" value="1"/>
</dbReference>
<protein>
    <submittedName>
        <fullName evidence="5">Predicted dehydrogenase</fullName>
    </submittedName>
</protein>
<organism evidence="5 6">
    <name type="scientific">Asanoa hainanensis</name>
    <dbReference type="NCBI Taxonomy" id="560556"/>
    <lineage>
        <taxon>Bacteria</taxon>
        <taxon>Bacillati</taxon>
        <taxon>Actinomycetota</taxon>
        <taxon>Actinomycetes</taxon>
        <taxon>Micromonosporales</taxon>
        <taxon>Micromonosporaceae</taxon>
        <taxon>Asanoa</taxon>
    </lineage>
</organism>
<dbReference type="Pfam" id="PF01408">
    <property type="entry name" value="GFO_IDH_MocA"/>
    <property type="match status" value="1"/>
</dbReference>
<dbReference type="SUPFAM" id="SSF51735">
    <property type="entry name" value="NAD(P)-binding Rossmann-fold domains"/>
    <property type="match status" value="1"/>
</dbReference>
<dbReference type="Gene3D" id="3.30.360.10">
    <property type="entry name" value="Dihydrodipicolinate Reductase, domain 2"/>
    <property type="match status" value="1"/>
</dbReference>
<dbReference type="InterPro" id="IPR000683">
    <property type="entry name" value="Gfo/Idh/MocA-like_OxRdtase_N"/>
</dbReference>
<dbReference type="InterPro" id="IPR055170">
    <property type="entry name" value="GFO_IDH_MocA-like_dom"/>
</dbReference>
<keyword evidence="2" id="KW-0560">Oxidoreductase</keyword>
<keyword evidence="6" id="KW-1185">Reference proteome</keyword>
<dbReference type="AlphaFoldDB" id="A0A239P144"/>
<dbReference type="PANTHER" id="PTHR42840">
    <property type="entry name" value="NAD(P)-BINDING ROSSMANN-FOLD SUPERFAMILY PROTEIN-RELATED"/>
    <property type="match status" value="1"/>
</dbReference>
<dbReference type="Proteomes" id="UP000198362">
    <property type="component" value="Unassembled WGS sequence"/>
</dbReference>
<feature type="domain" description="GFO/IDH/MocA-like oxidoreductase" evidence="4">
    <location>
        <begin position="132"/>
        <end position="251"/>
    </location>
</feature>
<dbReference type="OrthoDB" id="179913at2"/>
<dbReference type="GO" id="GO:0016491">
    <property type="term" value="F:oxidoreductase activity"/>
    <property type="evidence" value="ECO:0007669"/>
    <property type="project" value="UniProtKB-KW"/>
</dbReference>
<dbReference type="Pfam" id="PF22725">
    <property type="entry name" value="GFO_IDH_MocA_C3"/>
    <property type="match status" value="1"/>
</dbReference>
<gene>
    <name evidence="5" type="ORF">SAMN05421812_112170</name>
</gene>
<dbReference type="EMBL" id="FZPH01000012">
    <property type="protein sequence ID" value="SNT60712.1"/>
    <property type="molecule type" value="Genomic_DNA"/>
</dbReference>
<proteinExistence type="inferred from homology"/>
<dbReference type="GO" id="GO:0000166">
    <property type="term" value="F:nucleotide binding"/>
    <property type="evidence" value="ECO:0007669"/>
    <property type="project" value="InterPro"/>
</dbReference>
<accession>A0A239P144</accession>
<evidence type="ECO:0000256" key="1">
    <source>
        <dbReference type="ARBA" id="ARBA00010928"/>
    </source>
</evidence>
<evidence type="ECO:0000259" key="4">
    <source>
        <dbReference type="Pfam" id="PF22725"/>
    </source>
</evidence>
<dbReference type="SUPFAM" id="SSF55347">
    <property type="entry name" value="Glyceraldehyde-3-phosphate dehydrogenase-like, C-terminal domain"/>
    <property type="match status" value="1"/>
</dbReference>
<reference evidence="5 6" key="1">
    <citation type="submission" date="2017-06" db="EMBL/GenBank/DDBJ databases">
        <authorList>
            <person name="Kim H.J."/>
            <person name="Triplett B.A."/>
        </authorList>
    </citation>
    <scope>NUCLEOTIDE SEQUENCE [LARGE SCALE GENOMIC DNA]</scope>
    <source>
        <strain evidence="5 6">CGMCC 4.5593</strain>
    </source>
</reference>
<name>A0A239P144_9ACTN</name>
<evidence type="ECO:0000313" key="5">
    <source>
        <dbReference type="EMBL" id="SNT60712.1"/>
    </source>
</evidence>